<dbReference type="EMBL" id="LSYV01000056">
    <property type="protein sequence ID" value="KXZ45383.1"/>
    <property type="molecule type" value="Genomic_DNA"/>
</dbReference>
<dbReference type="GO" id="GO:0016020">
    <property type="term" value="C:membrane"/>
    <property type="evidence" value="ECO:0007669"/>
    <property type="project" value="TreeGrafter"/>
</dbReference>
<dbReference type="AlphaFoldDB" id="A0A150G6I7"/>
<dbReference type="GO" id="GO:0005783">
    <property type="term" value="C:endoplasmic reticulum"/>
    <property type="evidence" value="ECO:0007669"/>
    <property type="project" value="TreeGrafter"/>
</dbReference>
<dbReference type="GO" id="GO:0004620">
    <property type="term" value="F:phospholipase activity"/>
    <property type="evidence" value="ECO:0007669"/>
    <property type="project" value="TreeGrafter"/>
</dbReference>
<accession>A0A150G6I7</accession>
<protein>
    <submittedName>
        <fullName evidence="1">Uncharacterized protein</fullName>
    </submittedName>
</protein>
<dbReference type="GO" id="GO:0046513">
    <property type="term" value="P:ceramide biosynthetic process"/>
    <property type="evidence" value="ECO:0007669"/>
    <property type="project" value="TreeGrafter"/>
</dbReference>
<dbReference type="PANTHER" id="PTHR12393:SF6">
    <property type="entry name" value="SPHINGOMYELIN PHOSPHODIESTERASE 2"/>
    <property type="match status" value="1"/>
</dbReference>
<proteinExistence type="predicted"/>
<dbReference type="InterPro" id="IPR002110">
    <property type="entry name" value="Ankyrin_rpt"/>
</dbReference>
<reference evidence="2" key="1">
    <citation type="journal article" date="2016" name="Nat. Commun.">
        <title>The Gonium pectorale genome demonstrates co-option of cell cycle regulation during the evolution of multicellularity.</title>
        <authorList>
            <person name="Hanschen E.R."/>
            <person name="Marriage T.N."/>
            <person name="Ferris P.J."/>
            <person name="Hamaji T."/>
            <person name="Toyoda A."/>
            <person name="Fujiyama A."/>
            <person name="Neme R."/>
            <person name="Noguchi H."/>
            <person name="Minakuchi Y."/>
            <person name="Suzuki M."/>
            <person name="Kawai-Toyooka H."/>
            <person name="Smith D.R."/>
            <person name="Sparks H."/>
            <person name="Anderson J."/>
            <person name="Bakaric R."/>
            <person name="Luria V."/>
            <person name="Karger A."/>
            <person name="Kirschner M.W."/>
            <person name="Durand P.M."/>
            <person name="Michod R.E."/>
            <person name="Nozaki H."/>
            <person name="Olson B.J."/>
        </authorList>
    </citation>
    <scope>NUCLEOTIDE SEQUENCE [LARGE SCALE GENOMIC DNA]</scope>
    <source>
        <strain evidence="2">NIES-2863</strain>
    </source>
</reference>
<sequence>MATMQAATKERGTIPVACASSRVFPKLQPELTAKIVSCLDPNDVPFFRLVNKAAAAQFSGPQHTTIRLSEPVAPHAFAAHWLAPGAARGLTQNRRWQLLCLTAASGVVANLEMAVRAAGCLPTYKVFVAAASTGKLEPCQWLWDHGCPTKDLYCESSGLLAAAAGGGHRHVCEWLLTLDLAWSSGGAAEAARGGHVGLMEWLQQVRPQLNVHTTSPAWEKRKLVEGAADGCDLATLQQQWGDGDLLDERAKEEALVAAAGSPTPDWAAKVEWLEAQGCLKDLGAAAAAAVCSDAASRLAWLQGRGYPLGTGTVCTAAEVGNLAAVQYLLEEAGVEEDGSYPETATFIAAREGHLEVLQALHSADWCFDAEDMVLEAAENGHLHVLAWLVELEGEEWLGSGSDLLTAAARSGNMELLTWLVERGCDGWSDDATTSAAASGCEEALEWLVARGCPMKDDGSPYTMPCRDGDLAMARLLRRMGAPWGPAGSVVMETALVAPVPMLRWLLEEGCPVGDYEAALAKAGQRASGREEALALLEAHRMAQQEGGKAAAADDDG</sequence>
<dbReference type="InterPro" id="IPR036770">
    <property type="entry name" value="Ankyrin_rpt-contain_sf"/>
</dbReference>
<gene>
    <name evidence="1" type="ORF">GPECTOR_55g289</name>
</gene>
<name>A0A150G6I7_GONPE</name>
<dbReference type="PANTHER" id="PTHR12393">
    <property type="entry name" value="SPHINGOMYELIN PHOSPHODIESTERASE RELATED"/>
    <property type="match status" value="1"/>
</dbReference>
<dbReference type="GO" id="GO:0030149">
    <property type="term" value="P:sphingolipid catabolic process"/>
    <property type="evidence" value="ECO:0007669"/>
    <property type="project" value="TreeGrafter"/>
</dbReference>
<dbReference type="Gene3D" id="1.25.40.20">
    <property type="entry name" value="Ankyrin repeat-containing domain"/>
    <property type="match status" value="1"/>
</dbReference>
<evidence type="ECO:0000313" key="1">
    <source>
        <dbReference type="EMBL" id="KXZ45383.1"/>
    </source>
</evidence>
<dbReference type="SUPFAM" id="SSF48403">
    <property type="entry name" value="Ankyrin repeat"/>
    <property type="match status" value="1"/>
</dbReference>
<comment type="caution">
    <text evidence="1">The sequence shown here is derived from an EMBL/GenBank/DDBJ whole genome shotgun (WGS) entry which is preliminary data.</text>
</comment>
<organism evidence="1 2">
    <name type="scientific">Gonium pectorale</name>
    <name type="common">Green alga</name>
    <dbReference type="NCBI Taxonomy" id="33097"/>
    <lineage>
        <taxon>Eukaryota</taxon>
        <taxon>Viridiplantae</taxon>
        <taxon>Chlorophyta</taxon>
        <taxon>core chlorophytes</taxon>
        <taxon>Chlorophyceae</taxon>
        <taxon>CS clade</taxon>
        <taxon>Chlamydomonadales</taxon>
        <taxon>Volvocaceae</taxon>
        <taxon>Gonium</taxon>
    </lineage>
</organism>
<dbReference type="Pfam" id="PF12796">
    <property type="entry name" value="Ank_2"/>
    <property type="match status" value="1"/>
</dbReference>
<dbReference type="Proteomes" id="UP000075714">
    <property type="component" value="Unassembled WGS sequence"/>
</dbReference>
<keyword evidence="2" id="KW-1185">Reference proteome</keyword>
<evidence type="ECO:0000313" key="2">
    <source>
        <dbReference type="Proteomes" id="UP000075714"/>
    </source>
</evidence>
<dbReference type="GO" id="GO:0071944">
    <property type="term" value="C:cell periphery"/>
    <property type="evidence" value="ECO:0007669"/>
    <property type="project" value="TreeGrafter"/>
</dbReference>